<dbReference type="Proteomes" id="UP001314229">
    <property type="component" value="Unassembled WGS sequence"/>
</dbReference>
<organism evidence="2 3">
    <name type="scientific">Scomber scombrus</name>
    <name type="common">Atlantic mackerel</name>
    <name type="synonym">Scomber vernalis</name>
    <dbReference type="NCBI Taxonomy" id="13677"/>
    <lineage>
        <taxon>Eukaryota</taxon>
        <taxon>Metazoa</taxon>
        <taxon>Chordata</taxon>
        <taxon>Craniata</taxon>
        <taxon>Vertebrata</taxon>
        <taxon>Euteleostomi</taxon>
        <taxon>Actinopterygii</taxon>
        <taxon>Neopterygii</taxon>
        <taxon>Teleostei</taxon>
        <taxon>Neoteleostei</taxon>
        <taxon>Acanthomorphata</taxon>
        <taxon>Pelagiaria</taxon>
        <taxon>Scombriformes</taxon>
        <taxon>Scombridae</taxon>
        <taxon>Scomber</taxon>
    </lineage>
</organism>
<feature type="region of interest" description="Disordered" evidence="1">
    <location>
        <begin position="49"/>
        <end position="91"/>
    </location>
</feature>
<dbReference type="EMBL" id="CAWUFR010000201">
    <property type="protein sequence ID" value="CAK6972418.1"/>
    <property type="molecule type" value="Genomic_DNA"/>
</dbReference>
<evidence type="ECO:0000256" key="1">
    <source>
        <dbReference type="SAM" id="MobiDB-lite"/>
    </source>
</evidence>
<reference evidence="2 3" key="1">
    <citation type="submission" date="2024-01" db="EMBL/GenBank/DDBJ databases">
        <authorList>
            <person name="Alioto T."/>
            <person name="Alioto T."/>
            <person name="Gomez Garrido J."/>
        </authorList>
    </citation>
    <scope>NUCLEOTIDE SEQUENCE [LARGE SCALE GENOMIC DNA]</scope>
</reference>
<dbReference type="AlphaFoldDB" id="A0AAV1PLL2"/>
<protein>
    <submittedName>
        <fullName evidence="2">Zinc finger BED domain-containing 1-like protein</fullName>
    </submittedName>
</protein>
<evidence type="ECO:0000313" key="3">
    <source>
        <dbReference type="Proteomes" id="UP001314229"/>
    </source>
</evidence>
<proteinExistence type="predicted"/>
<sequence>MLTKNSESTTWVVCTVTDNAANFVKALNCFGMDVAIDTEEPETVVHFDETEIEDDNEPQLAFASASESSDEDDQMDPEPLSGLDHPSLPPHRRCMAQSHFESSLSKDTEKVTEPRYKTMSRAVFAKVYALWNRVKRSPKASDTVEEKLGIGFVVPNTTRWNSVFLAIEQLSLIATLTTKAEMNVAEVTPANDTTPLHDMLSSILST</sequence>
<comment type="caution">
    <text evidence="2">The sequence shown here is derived from an EMBL/GenBank/DDBJ whole genome shotgun (WGS) entry which is preliminary data.</text>
</comment>
<keyword evidence="3" id="KW-1185">Reference proteome</keyword>
<accession>A0AAV1PLL2</accession>
<gene>
    <name evidence="2" type="ORF">FSCOSCO3_A015518</name>
</gene>
<evidence type="ECO:0000313" key="2">
    <source>
        <dbReference type="EMBL" id="CAK6972418.1"/>
    </source>
</evidence>
<name>A0AAV1PLL2_SCOSC</name>